<sequence length="666" mass="75664">LGRMRETAAIGHEGRLADMLDVDLGPMSLYMKQDFTPPLLSRRWIAIKFRPNMSGLLFREDSVEVEQEAPSPEEVWGAAGGGRGGWLTRGEGVLAAAALAVCVGLFPPRSRPTRHPDEPSRHVPRATLSSIAVHEGLPCAGTARRCLSQGIRSFAHPTKIHHAFLVVQSTLLKHIAMAHYVPPPTARRLYKNHNERLYWTHNTLIQHLFEEFKTNFESLERMYRLLKNAGTKDDSDSKKLGAALKDNWVYSEVHTGIARVCLELKLALSKSNGLDMVLDSCALNNQEIEMDVLNKDLDDLIDDITKCLTTVQNSQVRLKKLKGKFVDNVPKESDEVVESVAILKIDDTAPETKDEVFYFVKTEDDTLPTHPPEDVTAAPGDKEKETTKIVLNELKRKLGKREDLMRERERQALAKTMPELKNIPEFPRQIKFDEFMIKKGYISKIKLKDDKKRLFRCYKIKSKTNKNKIKKYKLKLESYVNDGDIKDEIYKANEFLNIKSKLITTSSLNNSIIINQWFKAKSKLIEQDSSDISETLSDAESSTAVNQSVTSNNQSVTQEVQLKFTKKDLEQSDSTSESDFEYYKNQRALLNDIRRHRVARKKNHPSQKRPIDNKDESLKPIDNVDESLKPIEYSFGAGLAMASVLQVNHPRFLNMALEENFIGDGE</sequence>
<organism evidence="2 3">
    <name type="scientific">Operophtera brumata</name>
    <name type="common">Winter moth</name>
    <name type="synonym">Phalaena brumata</name>
    <dbReference type="NCBI Taxonomy" id="104452"/>
    <lineage>
        <taxon>Eukaryota</taxon>
        <taxon>Metazoa</taxon>
        <taxon>Ecdysozoa</taxon>
        <taxon>Arthropoda</taxon>
        <taxon>Hexapoda</taxon>
        <taxon>Insecta</taxon>
        <taxon>Pterygota</taxon>
        <taxon>Neoptera</taxon>
        <taxon>Endopterygota</taxon>
        <taxon>Lepidoptera</taxon>
        <taxon>Glossata</taxon>
        <taxon>Ditrysia</taxon>
        <taxon>Geometroidea</taxon>
        <taxon>Geometridae</taxon>
        <taxon>Larentiinae</taxon>
        <taxon>Operophtera</taxon>
    </lineage>
</organism>
<feature type="region of interest" description="Disordered" evidence="1">
    <location>
        <begin position="596"/>
        <end position="620"/>
    </location>
</feature>
<feature type="non-terminal residue" evidence="2">
    <location>
        <position position="1"/>
    </location>
</feature>
<gene>
    <name evidence="2" type="ORF">OBRU01_22504</name>
</gene>
<dbReference type="Proteomes" id="UP000037510">
    <property type="component" value="Unassembled WGS sequence"/>
</dbReference>
<feature type="compositionally biased region" description="Basic and acidic residues" evidence="1">
    <location>
        <begin position="609"/>
        <end position="619"/>
    </location>
</feature>
<feature type="compositionally biased region" description="Basic residues" evidence="1">
    <location>
        <begin position="596"/>
        <end position="607"/>
    </location>
</feature>
<name>A0A0L7KQD2_OPEBR</name>
<feature type="non-terminal residue" evidence="2">
    <location>
        <position position="666"/>
    </location>
</feature>
<protein>
    <submittedName>
        <fullName evidence="2">Uncharacterized protein</fullName>
    </submittedName>
</protein>
<dbReference type="EMBL" id="JTDY01007027">
    <property type="protein sequence ID" value="KOB65513.1"/>
    <property type="molecule type" value="Genomic_DNA"/>
</dbReference>
<proteinExistence type="predicted"/>
<comment type="caution">
    <text evidence="2">The sequence shown here is derived from an EMBL/GenBank/DDBJ whole genome shotgun (WGS) entry which is preliminary data.</text>
</comment>
<reference evidence="2 3" key="1">
    <citation type="journal article" date="2015" name="Genome Biol. Evol.">
        <title>The genome of winter moth (Operophtera brumata) provides a genomic perspective on sexual dimorphism and phenology.</title>
        <authorList>
            <person name="Derks M.F."/>
            <person name="Smit S."/>
            <person name="Salis L."/>
            <person name="Schijlen E."/>
            <person name="Bossers A."/>
            <person name="Mateman C."/>
            <person name="Pijl A.S."/>
            <person name="de Ridder D."/>
            <person name="Groenen M.A."/>
            <person name="Visser M.E."/>
            <person name="Megens H.J."/>
        </authorList>
    </citation>
    <scope>NUCLEOTIDE SEQUENCE [LARGE SCALE GENOMIC DNA]</scope>
    <source>
        <strain evidence="2">WM2013NL</strain>
        <tissue evidence="2">Head and thorax</tissue>
    </source>
</reference>
<dbReference type="AlphaFoldDB" id="A0A0L7KQD2"/>
<evidence type="ECO:0000256" key="1">
    <source>
        <dbReference type="SAM" id="MobiDB-lite"/>
    </source>
</evidence>
<accession>A0A0L7KQD2</accession>
<keyword evidence="3" id="KW-1185">Reference proteome</keyword>
<evidence type="ECO:0000313" key="3">
    <source>
        <dbReference type="Proteomes" id="UP000037510"/>
    </source>
</evidence>
<evidence type="ECO:0000313" key="2">
    <source>
        <dbReference type="EMBL" id="KOB65513.1"/>
    </source>
</evidence>